<protein>
    <recommendedName>
        <fullName evidence="1">HTH three-helical bundle domain-containing protein</fullName>
    </recommendedName>
</protein>
<dbReference type="InterPro" id="IPR057523">
    <property type="entry name" value="HTH_74"/>
</dbReference>
<organism evidence="2 3">
    <name type="scientific">Spirodela intermedia</name>
    <name type="common">Intermediate duckweed</name>
    <dbReference type="NCBI Taxonomy" id="51605"/>
    <lineage>
        <taxon>Eukaryota</taxon>
        <taxon>Viridiplantae</taxon>
        <taxon>Streptophyta</taxon>
        <taxon>Embryophyta</taxon>
        <taxon>Tracheophyta</taxon>
        <taxon>Spermatophyta</taxon>
        <taxon>Magnoliopsida</taxon>
        <taxon>Liliopsida</taxon>
        <taxon>Araceae</taxon>
        <taxon>Lemnoideae</taxon>
        <taxon>Spirodela</taxon>
    </lineage>
</organism>
<dbReference type="PANTHER" id="PTHR34799">
    <property type="entry name" value="OS07G0656300 PROTEIN"/>
    <property type="match status" value="1"/>
</dbReference>
<accession>A0A7I8L7B8</accession>
<reference evidence="2" key="1">
    <citation type="submission" date="2020-02" db="EMBL/GenBank/DDBJ databases">
        <authorList>
            <person name="Scholz U."/>
            <person name="Mascher M."/>
            <person name="Fiebig A."/>
        </authorList>
    </citation>
    <scope>NUCLEOTIDE SEQUENCE</scope>
</reference>
<evidence type="ECO:0000313" key="3">
    <source>
        <dbReference type="Proteomes" id="UP000663760"/>
    </source>
</evidence>
<evidence type="ECO:0000259" key="1">
    <source>
        <dbReference type="Pfam" id="PF25370"/>
    </source>
</evidence>
<name>A0A7I8L7B8_SPIIN</name>
<dbReference type="AlphaFoldDB" id="A0A7I8L7B8"/>
<proteinExistence type="predicted"/>
<sequence length="99" mass="10896">MRRVAGEYVLVDGSGNGTVICRSNGVRRRAEAILDFLWEKGCTSEVKIRAVLGDSPDTSKALRMSVQLVKLDQVKRSGTGGRQNPFLYWVSESVDGHTI</sequence>
<gene>
    <name evidence="2" type="ORF">SI8410_12016587</name>
</gene>
<dbReference type="Pfam" id="PF25370">
    <property type="entry name" value="HTH_74"/>
    <property type="match status" value="1"/>
</dbReference>
<evidence type="ECO:0000313" key="2">
    <source>
        <dbReference type="EMBL" id="CAA7405909.1"/>
    </source>
</evidence>
<feature type="domain" description="HTH three-helical bundle" evidence="1">
    <location>
        <begin position="23"/>
        <end position="64"/>
    </location>
</feature>
<dbReference type="EMBL" id="LR746275">
    <property type="protein sequence ID" value="CAA7405909.1"/>
    <property type="molecule type" value="Genomic_DNA"/>
</dbReference>
<dbReference type="Proteomes" id="UP000663760">
    <property type="component" value="Chromosome 12"/>
</dbReference>
<keyword evidence="3" id="KW-1185">Reference proteome</keyword>
<dbReference type="PANTHER" id="PTHR34799:SF2">
    <property type="entry name" value="OS07G0656300 PROTEIN"/>
    <property type="match status" value="1"/>
</dbReference>
<dbReference type="OrthoDB" id="515857at2759"/>